<dbReference type="EMBL" id="PFHR01000031">
    <property type="protein sequence ID" value="PIW97267.1"/>
    <property type="molecule type" value="Genomic_DNA"/>
</dbReference>
<evidence type="ECO:0000313" key="5">
    <source>
        <dbReference type="Proteomes" id="UP000230837"/>
    </source>
</evidence>
<gene>
    <name evidence="4" type="ORF">COZ82_00510</name>
</gene>
<reference evidence="5" key="1">
    <citation type="submission" date="2017-09" db="EMBL/GenBank/DDBJ databases">
        <title>Depth-based differentiation of microbial function through sediment-hosted aquifers and enrichment of novel symbionts in the deep terrestrial subsurface.</title>
        <authorList>
            <person name="Probst A.J."/>
            <person name="Ladd B."/>
            <person name="Jarett J.K."/>
            <person name="Geller-Mcgrath D.E."/>
            <person name="Sieber C.M.K."/>
            <person name="Emerson J.B."/>
            <person name="Anantharaman K."/>
            <person name="Thomas B.C."/>
            <person name="Malmstrom R."/>
            <person name="Stieglmeier M."/>
            <person name="Klingl A."/>
            <person name="Woyke T."/>
            <person name="Ryan C.M."/>
            <person name="Banfield J.F."/>
        </authorList>
    </citation>
    <scope>NUCLEOTIDE SEQUENCE [LARGE SCALE GENOMIC DNA]</scope>
</reference>
<accession>A0A2M7IPN4</accession>
<feature type="domain" description="DUF8128" evidence="3">
    <location>
        <begin position="76"/>
        <end position="321"/>
    </location>
</feature>
<keyword evidence="2" id="KW-1133">Transmembrane helix</keyword>
<evidence type="ECO:0000313" key="4">
    <source>
        <dbReference type="EMBL" id="PIW97267.1"/>
    </source>
</evidence>
<evidence type="ECO:0000256" key="1">
    <source>
        <dbReference type="SAM" id="MobiDB-lite"/>
    </source>
</evidence>
<feature type="transmembrane region" description="Helical" evidence="2">
    <location>
        <begin position="7"/>
        <end position="27"/>
    </location>
</feature>
<evidence type="ECO:0000259" key="3">
    <source>
        <dbReference type="Pfam" id="PF26449"/>
    </source>
</evidence>
<dbReference type="InterPro" id="IPR058441">
    <property type="entry name" value="DUF8128"/>
</dbReference>
<dbReference type="AlphaFoldDB" id="A0A2M7IPN4"/>
<dbReference type="Pfam" id="PF26449">
    <property type="entry name" value="DUF8128"/>
    <property type="match status" value="1"/>
</dbReference>
<keyword evidence="2" id="KW-0812">Transmembrane</keyword>
<dbReference type="Proteomes" id="UP000230837">
    <property type="component" value="Unassembled WGS sequence"/>
</dbReference>
<evidence type="ECO:0000256" key="2">
    <source>
        <dbReference type="SAM" id="Phobius"/>
    </source>
</evidence>
<sequence length="443" mass="51363">MGDIFKLLFSIIAGPVLIVLGFLVFRYTLVKMGIDLEPIISMAIAILPLFLPFILFFLLHEKWMDFVHQKFIADNGRTTLRIKLPQEVLKSPEAMEYVFSIIHNPSNADNLWQTYIDGRHPLIFSFELVSIGGDVRFYINVPTKKTKNIVEAQLYAQYPGIEISEEMIDYASEIVWDPKRWEMMAFHLGKKEDQVFPIKTYIDFGLDKQPKEELKFEPMAAMLEQLSTAKPHERFWIQILCKPHVKQNFKSGSIHAKPSWEVDVFAKISEMLGRDPKKKTGPLEIEAQPRLTAGERDTVAAMERNVGKYPYETALRYMYITPIGKFDGNAMLMLKTFSTYDIIKRNGIGVRWRTDFDYNWFSDWSGKKKIKLKKEELEDYKKRVYTVREKISKVDEMKIFTTEELATIYHIPGSSVITPGLSRIPSARREAPPNLPTEQIDNL</sequence>
<organism evidence="4 5">
    <name type="scientific">Candidatus Kaiserbacteria bacterium CG_4_8_14_3_um_filter_38_9</name>
    <dbReference type="NCBI Taxonomy" id="1974599"/>
    <lineage>
        <taxon>Bacteria</taxon>
        <taxon>Candidatus Kaiseribacteriota</taxon>
    </lineage>
</organism>
<feature type="region of interest" description="Disordered" evidence="1">
    <location>
        <begin position="424"/>
        <end position="443"/>
    </location>
</feature>
<keyword evidence="2" id="KW-0472">Membrane</keyword>
<comment type="caution">
    <text evidence="4">The sequence shown here is derived from an EMBL/GenBank/DDBJ whole genome shotgun (WGS) entry which is preliminary data.</text>
</comment>
<protein>
    <recommendedName>
        <fullName evidence="3">DUF8128 domain-containing protein</fullName>
    </recommendedName>
</protein>
<feature type="transmembrane region" description="Helical" evidence="2">
    <location>
        <begin position="39"/>
        <end position="59"/>
    </location>
</feature>
<name>A0A2M7IPN4_9BACT</name>
<proteinExistence type="predicted"/>